<evidence type="ECO:0000256" key="5">
    <source>
        <dbReference type="ARBA" id="ARBA00023157"/>
    </source>
</evidence>
<dbReference type="AlphaFoldDB" id="A0AAE3KBG2"/>
<dbReference type="Gene3D" id="3.10.450.70">
    <property type="entry name" value="Disulphide bond isomerase, DsbC/G, N-terminal"/>
    <property type="match status" value="1"/>
</dbReference>
<dbReference type="InterPro" id="IPR012336">
    <property type="entry name" value="Thioredoxin-like_fold"/>
</dbReference>
<accession>A0AAE3KBG2</accession>
<protein>
    <recommendedName>
        <fullName evidence="7">Thiol:disulfide interchange protein</fullName>
    </recommendedName>
</protein>
<dbReference type="EMBL" id="JALJXV010000006">
    <property type="protein sequence ID" value="MCP1675500.1"/>
    <property type="molecule type" value="Genomic_DNA"/>
</dbReference>
<keyword evidence="3 7" id="KW-0732">Signal</keyword>
<dbReference type="GO" id="GO:0016853">
    <property type="term" value="F:isomerase activity"/>
    <property type="evidence" value="ECO:0007669"/>
    <property type="project" value="UniProtKB-KW"/>
</dbReference>
<dbReference type="Pfam" id="PF10411">
    <property type="entry name" value="DsbC_N"/>
    <property type="match status" value="1"/>
</dbReference>
<dbReference type="SUPFAM" id="SSF54423">
    <property type="entry name" value="DsbC/DsbG N-terminal domain-like"/>
    <property type="match status" value="1"/>
</dbReference>
<evidence type="ECO:0000313" key="10">
    <source>
        <dbReference type="EMBL" id="MCP1675500.1"/>
    </source>
</evidence>
<comment type="function">
    <text evidence="7">Required for disulfide bond formation in some periplasmic proteins. Acts by transferring its disulfide bond to other proteins and is reduced in the process.</text>
</comment>
<proteinExistence type="inferred from homology"/>
<keyword evidence="11" id="KW-1185">Reference proteome</keyword>
<comment type="subcellular location">
    <subcellularLocation>
        <location evidence="1 7">Periplasm</location>
    </subcellularLocation>
</comment>
<keyword evidence="6 7" id="KW-0676">Redox-active center</keyword>
<dbReference type="InterPro" id="IPR018950">
    <property type="entry name" value="DiS-bond_isomerase_DsbC/G_N"/>
</dbReference>
<dbReference type="PANTHER" id="PTHR35272">
    <property type="entry name" value="THIOL:DISULFIDE INTERCHANGE PROTEIN DSBC-RELATED"/>
    <property type="match status" value="1"/>
</dbReference>
<dbReference type="RefSeq" id="WP_253479004.1">
    <property type="nucleotide sequence ID" value="NZ_JALJXV010000006.1"/>
</dbReference>
<dbReference type="Proteomes" id="UP001205843">
    <property type="component" value="Unassembled WGS sequence"/>
</dbReference>
<dbReference type="InterPro" id="IPR009094">
    <property type="entry name" value="DiS-bond_isomerase_DsbC/G_N_sf"/>
</dbReference>
<evidence type="ECO:0000256" key="2">
    <source>
        <dbReference type="ARBA" id="ARBA00009813"/>
    </source>
</evidence>
<evidence type="ECO:0000259" key="9">
    <source>
        <dbReference type="Pfam" id="PF13098"/>
    </source>
</evidence>
<organism evidence="10 11">
    <name type="scientific">Natronocella acetinitrilica</name>
    <dbReference type="NCBI Taxonomy" id="414046"/>
    <lineage>
        <taxon>Bacteria</taxon>
        <taxon>Pseudomonadati</taxon>
        <taxon>Pseudomonadota</taxon>
        <taxon>Gammaproteobacteria</taxon>
        <taxon>Chromatiales</taxon>
        <taxon>Ectothiorhodospiraceae</taxon>
        <taxon>Natronocella</taxon>
    </lineage>
</organism>
<reference evidence="10" key="1">
    <citation type="submission" date="2022-03" db="EMBL/GenBank/DDBJ databases">
        <title>Genomic Encyclopedia of Type Strains, Phase III (KMG-III): the genomes of soil and plant-associated and newly described type strains.</title>
        <authorList>
            <person name="Whitman W."/>
        </authorList>
    </citation>
    <scope>NUCLEOTIDE SEQUENCE</scope>
    <source>
        <strain evidence="10">ANL 6-2</strain>
    </source>
</reference>
<dbReference type="GO" id="GO:0042597">
    <property type="term" value="C:periplasmic space"/>
    <property type="evidence" value="ECO:0007669"/>
    <property type="project" value="UniProtKB-SubCell"/>
</dbReference>
<dbReference type="CDD" id="cd03020">
    <property type="entry name" value="DsbA_DsbC_DsbG"/>
    <property type="match status" value="1"/>
</dbReference>
<feature type="chain" id="PRO_5041767964" description="Thiol:disulfide interchange protein" evidence="7">
    <location>
        <begin position="23"/>
        <end position="242"/>
    </location>
</feature>
<feature type="signal peptide" evidence="7">
    <location>
        <begin position="1"/>
        <end position="22"/>
    </location>
</feature>
<name>A0AAE3KBG2_9GAMM</name>
<evidence type="ECO:0000256" key="4">
    <source>
        <dbReference type="ARBA" id="ARBA00022764"/>
    </source>
</evidence>
<keyword evidence="4 7" id="KW-0574">Periplasm</keyword>
<feature type="domain" description="Disulphide bond isomerase DsbC/G N-terminal" evidence="8">
    <location>
        <begin position="19"/>
        <end position="85"/>
    </location>
</feature>
<dbReference type="Pfam" id="PF13098">
    <property type="entry name" value="Thioredoxin_2"/>
    <property type="match status" value="1"/>
</dbReference>
<sequence length="242" mass="26877">MKTLSRLVIGSLALLLFTAASANDEVRERIEQRMAEAGVNAEIQQLAESPIPGLYMVMLDGQVLYFSEDGRYLVQGEMLDLEARRPVADTMREGMRAERLAAYDTDNMIIYPAQGETEHVVTVFTDIDCPFCQRMHRNIGDYTALGIEVRYIQFPRAGVNSASYHKAVSVWCADDQQDAMNRAKAGDTMQRSDCDNPVADQLDLARELGVDATPTFISEHGVVQRGLVDAQALKALLDETAR</sequence>
<gene>
    <name evidence="10" type="ORF">J2T57_002650</name>
</gene>
<evidence type="ECO:0000256" key="7">
    <source>
        <dbReference type="RuleBase" id="RU364038"/>
    </source>
</evidence>
<dbReference type="InterPro" id="IPR033954">
    <property type="entry name" value="DiS-bond_Isoase_DsbC/G"/>
</dbReference>
<comment type="caution">
    <text evidence="10">The sequence shown here is derived from an EMBL/GenBank/DDBJ whole genome shotgun (WGS) entry which is preliminary data.</text>
</comment>
<evidence type="ECO:0000313" key="11">
    <source>
        <dbReference type="Proteomes" id="UP001205843"/>
    </source>
</evidence>
<dbReference type="Gene3D" id="3.40.30.10">
    <property type="entry name" value="Glutaredoxin"/>
    <property type="match status" value="1"/>
</dbReference>
<dbReference type="SUPFAM" id="SSF52833">
    <property type="entry name" value="Thioredoxin-like"/>
    <property type="match status" value="1"/>
</dbReference>
<evidence type="ECO:0000256" key="1">
    <source>
        <dbReference type="ARBA" id="ARBA00004418"/>
    </source>
</evidence>
<keyword evidence="10" id="KW-0413">Isomerase</keyword>
<evidence type="ECO:0000256" key="6">
    <source>
        <dbReference type="ARBA" id="ARBA00023284"/>
    </source>
</evidence>
<dbReference type="InterPro" id="IPR036249">
    <property type="entry name" value="Thioredoxin-like_sf"/>
</dbReference>
<dbReference type="InterPro" id="IPR051470">
    <property type="entry name" value="Thiol:disulfide_interchange"/>
</dbReference>
<comment type="similarity">
    <text evidence="2 7">Belongs to the thioredoxin family. DsbC subfamily.</text>
</comment>
<keyword evidence="5" id="KW-1015">Disulfide bond</keyword>
<evidence type="ECO:0000259" key="8">
    <source>
        <dbReference type="Pfam" id="PF10411"/>
    </source>
</evidence>
<feature type="domain" description="Thioredoxin-like fold" evidence="9">
    <location>
        <begin position="113"/>
        <end position="237"/>
    </location>
</feature>
<dbReference type="PANTHER" id="PTHR35272:SF3">
    <property type="entry name" value="THIOL:DISULFIDE INTERCHANGE PROTEIN DSBC"/>
    <property type="match status" value="1"/>
</dbReference>
<evidence type="ECO:0000256" key="3">
    <source>
        <dbReference type="ARBA" id="ARBA00022729"/>
    </source>
</evidence>